<organism evidence="1 2">
    <name type="scientific">Streptomyces phage Zuko</name>
    <dbReference type="NCBI Taxonomy" id="2601695"/>
    <lineage>
        <taxon>Viruses</taxon>
        <taxon>Duplodnaviria</taxon>
        <taxon>Heunggongvirae</taxon>
        <taxon>Uroviricota</taxon>
        <taxon>Caudoviricetes</taxon>
        <taxon>Zukovirus</taxon>
        <taxon>Zukovirus zuko</taxon>
    </lineage>
</organism>
<dbReference type="KEGG" id="vg:77931433"/>
<dbReference type="Proteomes" id="UP000327392">
    <property type="component" value="Segment"/>
</dbReference>
<reference evidence="1 2" key="1">
    <citation type="submission" date="2019-07" db="EMBL/GenBank/DDBJ databases">
        <authorList>
            <person name="Mandava P."/>
            <person name="Ferry J.C."/>
            <person name="Fallon S.M."/>
            <person name="Hajdenberg M."/>
            <person name="Sharma E."/>
            <person name="Shaffer C.D."/>
            <person name="Weston-Hafer K.A."/>
            <person name="Garlena R.A."/>
            <person name="Russell D.A."/>
            <person name="Pope W.H."/>
            <person name="Jacobs-Sera D."/>
            <person name="Hatfull G.F."/>
        </authorList>
    </citation>
    <scope>NUCLEOTIDE SEQUENCE [LARGE SCALE GENOMIC DNA]</scope>
</reference>
<proteinExistence type="predicted"/>
<protein>
    <submittedName>
        <fullName evidence="1">Uncharacterized protein</fullName>
    </submittedName>
</protein>
<accession>A0A5J6D768</accession>
<dbReference type="GeneID" id="77931433"/>
<sequence>MTEYDPRMSLKHNPQPKMERGLYLANIESVDATTSSSGTPMARFRFRLSHSPMEGLPYTYLWRVPLVATDIQKLTQVNRALGLPTPSLPRLLSGEDKLDTSLYLGNPALIHLKPEIYQGKWRSIITEVRPTSQAIALKAITHTFGEDIEL</sequence>
<evidence type="ECO:0000313" key="1">
    <source>
        <dbReference type="EMBL" id="QEQ93657.1"/>
    </source>
</evidence>
<keyword evidence="2" id="KW-1185">Reference proteome</keyword>
<gene>
    <name evidence="1" type="primary">79</name>
    <name evidence="1" type="ORF">SEA_ZUKO_79</name>
</gene>
<dbReference type="RefSeq" id="YP_010655570.1">
    <property type="nucleotide sequence ID" value="NC_070829.1"/>
</dbReference>
<name>A0A5J6D768_9CAUD</name>
<dbReference type="EMBL" id="MN204493">
    <property type="protein sequence ID" value="QEQ93657.1"/>
    <property type="molecule type" value="Genomic_DNA"/>
</dbReference>
<evidence type="ECO:0000313" key="2">
    <source>
        <dbReference type="Proteomes" id="UP000327392"/>
    </source>
</evidence>